<dbReference type="GO" id="GO:0007005">
    <property type="term" value="P:mitochondrion organization"/>
    <property type="evidence" value="ECO:0007669"/>
    <property type="project" value="TreeGrafter"/>
</dbReference>
<dbReference type="AlphaFoldDB" id="A0A7J7IY32"/>
<accession>A0A7J7IY32</accession>
<dbReference type="EMBL" id="VXIV02003323">
    <property type="protein sequence ID" value="KAF6018304.1"/>
    <property type="molecule type" value="Genomic_DNA"/>
</dbReference>
<keyword evidence="4" id="KW-1185">Reference proteome</keyword>
<dbReference type="Pfam" id="PF03109">
    <property type="entry name" value="ABC1"/>
    <property type="match status" value="1"/>
</dbReference>
<reference evidence="3" key="1">
    <citation type="submission" date="2020-06" db="EMBL/GenBank/DDBJ databases">
        <title>Draft genome of Bugula neritina, a colonial animal packing powerful symbionts and potential medicines.</title>
        <authorList>
            <person name="Rayko M."/>
        </authorList>
    </citation>
    <scope>NUCLEOTIDE SEQUENCE [LARGE SCALE GENOMIC DNA]</scope>
    <source>
        <strain evidence="3">Kwan_BN1</strain>
    </source>
</reference>
<comment type="caution">
    <text evidence="3">The sequence shown here is derived from an EMBL/GenBank/DDBJ whole genome shotgun (WGS) entry which is preliminary data.</text>
</comment>
<dbReference type="CDD" id="cd13969">
    <property type="entry name" value="ADCK1-like"/>
    <property type="match status" value="1"/>
</dbReference>
<dbReference type="Proteomes" id="UP000593567">
    <property type="component" value="Unassembled WGS sequence"/>
</dbReference>
<evidence type="ECO:0000313" key="4">
    <source>
        <dbReference type="Proteomes" id="UP000593567"/>
    </source>
</evidence>
<evidence type="ECO:0000313" key="3">
    <source>
        <dbReference type="EMBL" id="KAF6018304.1"/>
    </source>
</evidence>
<dbReference type="SUPFAM" id="SSF56112">
    <property type="entry name" value="Protein kinase-like (PK-like)"/>
    <property type="match status" value="1"/>
</dbReference>
<dbReference type="InterPro" id="IPR004147">
    <property type="entry name" value="ABC1_dom"/>
</dbReference>
<dbReference type="GO" id="GO:0055088">
    <property type="term" value="P:lipid homeostasis"/>
    <property type="evidence" value="ECO:0007669"/>
    <property type="project" value="TreeGrafter"/>
</dbReference>
<protein>
    <submittedName>
        <fullName evidence="3">ADCK1</fullName>
    </submittedName>
</protein>
<dbReference type="InterPro" id="IPR051130">
    <property type="entry name" value="Mito_struct-func_regulator"/>
</dbReference>
<dbReference type="PANTHER" id="PTHR43173:SF19">
    <property type="entry name" value="AARF DOMAIN-CONTAINING PROTEIN KINASE 1"/>
    <property type="match status" value="1"/>
</dbReference>
<gene>
    <name evidence="3" type="ORF">EB796_023390</name>
</gene>
<dbReference type="GO" id="GO:0005743">
    <property type="term" value="C:mitochondrial inner membrane"/>
    <property type="evidence" value="ECO:0007669"/>
    <property type="project" value="TreeGrafter"/>
</dbReference>
<organism evidence="3 4">
    <name type="scientific">Bugula neritina</name>
    <name type="common">Brown bryozoan</name>
    <name type="synonym">Sertularia neritina</name>
    <dbReference type="NCBI Taxonomy" id="10212"/>
    <lineage>
        <taxon>Eukaryota</taxon>
        <taxon>Metazoa</taxon>
        <taxon>Spiralia</taxon>
        <taxon>Lophotrochozoa</taxon>
        <taxon>Bryozoa</taxon>
        <taxon>Gymnolaemata</taxon>
        <taxon>Cheilostomatida</taxon>
        <taxon>Flustrina</taxon>
        <taxon>Buguloidea</taxon>
        <taxon>Bugulidae</taxon>
        <taxon>Bugula</taxon>
    </lineage>
</organism>
<dbReference type="InterPro" id="IPR011009">
    <property type="entry name" value="Kinase-like_dom_sf"/>
</dbReference>
<dbReference type="InterPro" id="IPR045307">
    <property type="entry name" value="ADCK1_dom"/>
</dbReference>
<evidence type="ECO:0000259" key="2">
    <source>
        <dbReference type="Pfam" id="PF03109"/>
    </source>
</evidence>
<evidence type="ECO:0000256" key="1">
    <source>
        <dbReference type="ARBA" id="ARBA00009670"/>
    </source>
</evidence>
<dbReference type="PANTHER" id="PTHR43173">
    <property type="entry name" value="ABC1 FAMILY PROTEIN"/>
    <property type="match status" value="1"/>
</dbReference>
<dbReference type="OrthoDB" id="427480at2759"/>
<name>A0A7J7IY32_BUGNE</name>
<comment type="similarity">
    <text evidence="1">Belongs to the protein kinase superfamily. ADCK protein kinase family.</text>
</comment>
<sequence>MGLKRLTKLLAGGVVALGAGGTAATLIVHGDDAGFLRFGRAAMTGIAIVIDYKMSMRNLPSENNDKYQSIMSLVHQRSASRLLELCSRNGGCFIKVGQHIGSLDYLLPKEYVNTLKVLHDNAPETSKEDVFRVMKEDLGEEILSEFETFEEQPIGTASLAQVHKAVLKDGTVLAVKVQHPKVKANSFVDMNTMEILVKTVAWIFPSFSFLWLADETKRNLPLELDFEFEGKNAERVSSMLSYIPFLKNNDIHRFPRYTGSFLLHEFSPWSSVKEEELMTDHICLSMTYLWSSEMIFKHGFVHCDPHPGNVLVKRTPQHKAQIVLLDHGLYTTLTNEFRINYAKLWMSIIRGDEAGIKEHSYAMNCGELYGLFSCMVAGRAWSSISKQKLQTGEVNPNEDNEIQENAANLIQDMVHVLNKVPREMLLIFKTNDCLRGIDSRLKTRFRANAFISMTKSCTQVVFEEKIKLSGSWVGQLLLKMQRTLAMLAIEFTQLTLQYFSHKGTQS</sequence>
<feature type="domain" description="ABC1 atypical kinase-like" evidence="2">
    <location>
        <begin position="118"/>
        <end position="359"/>
    </location>
</feature>
<proteinExistence type="inferred from homology"/>